<feature type="signal peptide" evidence="2">
    <location>
        <begin position="1"/>
        <end position="31"/>
    </location>
</feature>
<keyword evidence="3" id="KW-1185">Reference proteome</keyword>
<feature type="region of interest" description="Disordered" evidence="1">
    <location>
        <begin position="87"/>
        <end position="106"/>
    </location>
</feature>
<reference evidence="4" key="1">
    <citation type="submission" date="2025-08" db="UniProtKB">
        <authorList>
            <consortium name="RefSeq"/>
        </authorList>
    </citation>
    <scope>IDENTIFICATION</scope>
</reference>
<evidence type="ECO:0000256" key="1">
    <source>
        <dbReference type="SAM" id="MobiDB-lite"/>
    </source>
</evidence>
<dbReference type="RefSeq" id="XP_026682284.1">
    <property type="nucleotide sequence ID" value="XM_026826483.1"/>
</dbReference>
<keyword evidence="2" id="KW-0732">Signal</keyword>
<dbReference type="PaxDb" id="121845-A0A3Q0J1E2"/>
<protein>
    <submittedName>
        <fullName evidence="4">Uncharacterized protein LOC113469066</fullName>
    </submittedName>
</protein>
<gene>
    <name evidence="4" type="primary">LOC113469066</name>
</gene>
<feature type="chain" id="PRO_5018087871" evidence="2">
    <location>
        <begin position="32"/>
        <end position="106"/>
    </location>
</feature>
<dbReference type="AlphaFoldDB" id="A0A3Q0J1E2"/>
<proteinExistence type="predicted"/>
<name>A0A3Q0J1E2_DIACI</name>
<evidence type="ECO:0000256" key="2">
    <source>
        <dbReference type="SAM" id="SignalP"/>
    </source>
</evidence>
<dbReference type="Proteomes" id="UP000079169">
    <property type="component" value="Unplaced"/>
</dbReference>
<dbReference type="KEGG" id="dci:113469066"/>
<accession>A0A3Q0J1E2</accession>
<organism evidence="3 4">
    <name type="scientific">Diaphorina citri</name>
    <name type="common">Asian citrus psyllid</name>
    <dbReference type="NCBI Taxonomy" id="121845"/>
    <lineage>
        <taxon>Eukaryota</taxon>
        <taxon>Metazoa</taxon>
        <taxon>Ecdysozoa</taxon>
        <taxon>Arthropoda</taxon>
        <taxon>Hexapoda</taxon>
        <taxon>Insecta</taxon>
        <taxon>Pterygota</taxon>
        <taxon>Neoptera</taxon>
        <taxon>Paraneoptera</taxon>
        <taxon>Hemiptera</taxon>
        <taxon>Sternorrhyncha</taxon>
        <taxon>Psylloidea</taxon>
        <taxon>Psyllidae</taxon>
        <taxon>Diaphorininae</taxon>
        <taxon>Diaphorina</taxon>
    </lineage>
</organism>
<evidence type="ECO:0000313" key="4">
    <source>
        <dbReference type="RefSeq" id="XP_026682284.1"/>
    </source>
</evidence>
<dbReference type="GeneID" id="113469066"/>
<sequence length="106" mass="10427">MTWCGTYGAAGTSSSLVFLLILCSCNSPSSAGLFDAAIGTGLSLGGSILNGTSDRNYNNNNLATPRSAGIGASIGVPGFSVGGSIGAGLNDRNINNNNLGTTPNGK</sequence>
<evidence type="ECO:0000313" key="3">
    <source>
        <dbReference type="Proteomes" id="UP000079169"/>
    </source>
</evidence>